<dbReference type="GO" id="GO:0016787">
    <property type="term" value="F:hydrolase activity"/>
    <property type="evidence" value="ECO:0007669"/>
    <property type="project" value="UniProtKB-KW"/>
</dbReference>
<accession>A0A2Z7ASB0</accession>
<evidence type="ECO:0000313" key="3">
    <source>
        <dbReference type="Proteomes" id="UP000250235"/>
    </source>
</evidence>
<feature type="compositionally biased region" description="Polar residues" evidence="1">
    <location>
        <begin position="117"/>
        <end position="127"/>
    </location>
</feature>
<name>A0A2Z7ASB0_9LAMI</name>
<evidence type="ECO:0000313" key="2">
    <source>
        <dbReference type="EMBL" id="KZV22092.1"/>
    </source>
</evidence>
<gene>
    <name evidence="2" type="ORF">F511_09105</name>
</gene>
<proteinExistence type="predicted"/>
<sequence>MPELVQQKSSRLKGTQSWYTSLMQEQFKRSSETKRREDLLKCRTVQEEIKCRVQVWCSSEEPNCFSEKHEEFEIRYQLVMVKPGGREEQDQLSSGAANKSKLESQQKQFARSRETSWEWSKSGEQAQ</sequence>
<keyword evidence="2" id="KW-0378">Hydrolase</keyword>
<feature type="region of interest" description="Disordered" evidence="1">
    <location>
        <begin position="85"/>
        <end position="127"/>
    </location>
</feature>
<reference evidence="2 3" key="1">
    <citation type="journal article" date="2015" name="Proc. Natl. Acad. Sci. U.S.A.">
        <title>The resurrection genome of Boea hygrometrica: A blueprint for survival of dehydration.</title>
        <authorList>
            <person name="Xiao L."/>
            <person name="Yang G."/>
            <person name="Zhang L."/>
            <person name="Yang X."/>
            <person name="Zhao S."/>
            <person name="Ji Z."/>
            <person name="Zhou Q."/>
            <person name="Hu M."/>
            <person name="Wang Y."/>
            <person name="Chen M."/>
            <person name="Xu Y."/>
            <person name="Jin H."/>
            <person name="Xiao X."/>
            <person name="Hu G."/>
            <person name="Bao F."/>
            <person name="Hu Y."/>
            <person name="Wan P."/>
            <person name="Li L."/>
            <person name="Deng X."/>
            <person name="Kuang T."/>
            <person name="Xiang C."/>
            <person name="Zhu J.K."/>
            <person name="Oliver M.J."/>
            <person name="He Y."/>
        </authorList>
    </citation>
    <scope>NUCLEOTIDE SEQUENCE [LARGE SCALE GENOMIC DNA]</scope>
    <source>
        <strain evidence="3">cv. XS01</strain>
    </source>
</reference>
<dbReference type="Proteomes" id="UP000250235">
    <property type="component" value="Unassembled WGS sequence"/>
</dbReference>
<feature type="compositionally biased region" description="Polar residues" evidence="1">
    <location>
        <begin position="91"/>
        <end position="109"/>
    </location>
</feature>
<protein>
    <submittedName>
        <fullName evidence="2">Nudix hydrolase 2-like</fullName>
    </submittedName>
</protein>
<organism evidence="2 3">
    <name type="scientific">Dorcoceras hygrometricum</name>
    <dbReference type="NCBI Taxonomy" id="472368"/>
    <lineage>
        <taxon>Eukaryota</taxon>
        <taxon>Viridiplantae</taxon>
        <taxon>Streptophyta</taxon>
        <taxon>Embryophyta</taxon>
        <taxon>Tracheophyta</taxon>
        <taxon>Spermatophyta</taxon>
        <taxon>Magnoliopsida</taxon>
        <taxon>eudicotyledons</taxon>
        <taxon>Gunneridae</taxon>
        <taxon>Pentapetalae</taxon>
        <taxon>asterids</taxon>
        <taxon>lamiids</taxon>
        <taxon>Lamiales</taxon>
        <taxon>Gesneriaceae</taxon>
        <taxon>Didymocarpoideae</taxon>
        <taxon>Trichosporeae</taxon>
        <taxon>Loxocarpinae</taxon>
        <taxon>Dorcoceras</taxon>
    </lineage>
</organism>
<evidence type="ECO:0000256" key="1">
    <source>
        <dbReference type="SAM" id="MobiDB-lite"/>
    </source>
</evidence>
<dbReference type="AlphaFoldDB" id="A0A2Z7ASB0"/>
<keyword evidence="3" id="KW-1185">Reference proteome</keyword>
<dbReference type="EMBL" id="KV014462">
    <property type="protein sequence ID" value="KZV22092.1"/>
    <property type="molecule type" value="Genomic_DNA"/>
</dbReference>